<gene>
    <name evidence="3" type="ORF">N8A98_20795</name>
</gene>
<dbReference type="Gene3D" id="3.30.450.20">
    <property type="entry name" value="PAS domain"/>
    <property type="match status" value="1"/>
</dbReference>
<dbReference type="InterPro" id="IPR052155">
    <property type="entry name" value="Biofilm_reg_signaling"/>
</dbReference>
<dbReference type="Proteomes" id="UP001061862">
    <property type="component" value="Chromosome"/>
</dbReference>
<dbReference type="EMBL" id="CP104965">
    <property type="protein sequence ID" value="UXN69629.1"/>
    <property type="molecule type" value="Genomic_DNA"/>
</dbReference>
<keyword evidence="4" id="KW-1185">Reference proteome</keyword>
<evidence type="ECO:0000313" key="4">
    <source>
        <dbReference type="Proteomes" id="UP001061862"/>
    </source>
</evidence>
<dbReference type="GO" id="GO:0052621">
    <property type="term" value="F:diguanylate cyclase activity"/>
    <property type="evidence" value="ECO:0007669"/>
    <property type="project" value="UniProtKB-EC"/>
</dbReference>
<dbReference type="RefSeq" id="WP_262168202.1">
    <property type="nucleotide sequence ID" value="NZ_CP104965.1"/>
</dbReference>
<dbReference type="PROSITE" id="PS50887">
    <property type="entry name" value="GGDEF"/>
    <property type="match status" value="1"/>
</dbReference>
<proteinExistence type="predicted"/>
<evidence type="ECO:0000259" key="2">
    <source>
        <dbReference type="PROSITE" id="PS50887"/>
    </source>
</evidence>
<organism evidence="3 4">
    <name type="scientific">Devosia neptuniae</name>
    <dbReference type="NCBI Taxonomy" id="191302"/>
    <lineage>
        <taxon>Bacteria</taxon>
        <taxon>Pseudomonadati</taxon>
        <taxon>Pseudomonadota</taxon>
        <taxon>Alphaproteobacteria</taxon>
        <taxon>Hyphomicrobiales</taxon>
        <taxon>Devosiaceae</taxon>
        <taxon>Devosia</taxon>
    </lineage>
</organism>
<keyword evidence="1" id="KW-0175">Coiled coil</keyword>
<dbReference type="Pfam" id="PF00990">
    <property type="entry name" value="GGDEF"/>
    <property type="match status" value="1"/>
</dbReference>
<protein>
    <submittedName>
        <fullName evidence="3">Diguanylate cyclase</fullName>
        <ecNumber evidence="3">2.7.7.65</ecNumber>
    </submittedName>
</protein>
<feature type="domain" description="GGDEF" evidence="2">
    <location>
        <begin position="326"/>
        <end position="456"/>
    </location>
</feature>
<dbReference type="InterPro" id="IPR035965">
    <property type="entry name" value="PAS-like_dom_sf"/>
</dbReference>
<dbReference type="NCBIfam" id="TIGR00254">
    <property type="entry name" value="GGDEF"/>
    <property type="match status" value="1"/>
</dbReference>
<evidence type="ECO:0000313" key="3">
    <source>
        <dbReference type="EMBL" id="UXN69629.1"/>
    </source>
</evidence>
<dbReference type="EC" id="2.7.7.65" evidence="3"/>
<name>A0ABY6CBU0_9HYPH</name>
<dbReference type="SUPFAM" id="SSF55785">
    <property type="entry name" value="PYP-like sensor domain (PAS domain)"/>
    <property type="match status" value="1"/>
</dbReference>
<dbReference type="SMART" id="SM00267">
    <property type="entry name" value="GGDEF"/>
    <property type="match status" value="1"/>
</dbReference>
<dbReference type="SUPFAM" id="SSF55073">
    <property type="entry name" value="Nucleotide cyclase"/>
    <property type="match status" value="1"/>
</dbReference>
<keyword evidence="3" id="KW-0548">Nucleotidyltransferase</keyword>
<evidence type="ECO:0000256" key="1">
    <source>
        <dbReference type="SAM" id="Coils"/>
    </source>
</evidence>
<dbReference type="Gene3D" id="3.30.70.270">
    <property type="match status" value="1"/>
</dbReference>
<dbReference type="InterPro" id="IPR000160">
    <property type="entry name" value="GGDEF_dom"/>
</dbReference>
<dbReference type="InterPro" id="IPR029787">
    <property type="entry name" value="Nucleotide_cyclase"/>
</dbReference>
<dbReference type="PANTHER" id="PTHR44757">
    <property type="entry name" value="DIGUANYLATE CYCLASE DGCP"/>
    <property type="match status" value="1"/>
</dbReference>
<dbReference type="PANTHER" id="PTHR44757:SF2">
    <property type="entry name" value="BIOFILM ARCHITECTURE MAINTENANCE PROTEIN MBAA"/>
    <property type="match status" value="1"/>
</dbReference>
<dbReference type="InterPro" id="IPR043128">
    <property type="entry name" value="Rev_trsase/Diguanyl_cyclase"/>
</dbReference>
<keyword evidence="3" id="KW-0808">Transferase</keyword>
<reference evidence="3 4" key="1">
    <citation type="submission" date="2022-09" db="EMBL/GenBank/DDBJ databases">
        <title>Interaction between co-microsymbionts with complementary sets of symbiotic genes in legume-rhizobium systems.</title>
        <authorList>
            <person name="Safronova V."/>
            <person name="Sazanova A."/>
            <person name="Afonin A."/>
            <person name="Chirak E."/>
        </authorList>
    </citation>
    <scope>NUCLEOTIDE SEQUENCE [LARGE SCALE GENOMIC DNA]</scope>
    <source>
        <strain evidence="3 4">A18/4-1</strain>
    </source>
</reference>
<accession>A0ABY6CBU0</accession>
<sequence length="463" mass="49754">MQLSAASMGNPPTGDGGPTALEARLERVRQLLGIDGALLALAGGETMQVLWHAGASAEIEGELAGLHRRAGLRTTPLIVPDIAAEGSPGFVRFYAGIPLTLGEDSPHLLLSLFDTSPRGPAMADQLAALAQEVFGGDALQRAQATIARLEAELAERERTVAELLAIRRRQMQLVDRASETARIGIWECDLSDNSLQWSNGVYDLFEFPRGAKVSREETVACYSPASREAMERARAKAIAECSDFALDAEITTVLGRRRWMRLTGTVEAENGVAVRIFGMKQDITEEKLLADRTRYLAEFDVMTGLANRSQFQARLADLDGGSGHAPIGALLLVDLDNFKQINDTYGHALGDECLKEAASRLRDACPGAELVARIGGEEFAVLLGQAGKNHIDEVAEQIVLEISRPFMRLGQSLALSASVGIACADGAPPPDLFKRADTALYAAKAAGRNTSRTFHTGMPYTVN</sequence>
<feature type="coiled-coil region" evidence="1">
    <location>
        <begin position="139"/>
        <end position="166"/>
    </location>
</feature>
<dbReference type="CDD" id="cd01949">
    <property type="entry name" value="GGDEF"/>
    <property type="match status" value="1"/>
</dbReference>